<organism evidence="3 4">
    <name type="scientific">Rhodofomes roseus</name>
    <dbReference type="NCBI Taxonomy" id="34475"/>
    <lineage>
        <taxon>Eukaryota</taxon>
        <taxon>Fungi</taxon>
        <taxon>Dikarya</taxon>
        <taxon>Basidiomycota</taxon>
        <taxon>Agaricomycotina</taxon>
        <taxon>Agaricomycetes</taxon>
        <taxon>Polyporales</taxon>
        <taxon>Rhodofomes</taxon>
    </lineage>
</organism>
<dbReference type="PROSITE" id="PS50888">
    <property type="entry name" value="BHLH"/>
    <property type="match status" value="1"/>
</dbReference>
<feature type="domain" description="BHLH" evidence="2">
    <location>
        <begin position="293"/>
        <end position="372"/>
    </location>
</feature>
<name>A0ABQ8KCZ3_9APHY</name>
<feature type="compositionally biased region" description="Basic residues" evidence="1">
    <location>
        <begin position="445"/>
        <end position="454"/>
    </location>
</feature>
<evidence type="ECO:0000313" key="4">
    <source>
        <dbReference type="Proteomes" id="UP000814176"/>
    </source>
</evidence>
<feature type="compositionally biased region" description="Acidic residues" evidence="1">
    <location>
        <begin position="415"/>
        <end position="442"/>
    </location>
</feature>
<feature type="region of interest" description="Disordered" evidence="1">
    <location>
        <begin position="410"/>
        <end position="495"/>
    </location>
</feature>
<keyword evidence="4" id="KW-1185">Reference proteome</keyword>
<feature type="region of interest" description="Disordered" evidence="1">
    <location>
        <begin position="152"/>
        <end position="199"/>
    </location>
</feature>
<dbReference type="RefSeq" id="XP_047777840.1">
    <property type="nucleotide sequence ID" value="XM_047924147.1"/>
</dbReference>
<evidence type="ECO:0000259" key="2">
    <source>
        <dbReference type="PROSITE" id="PS50888"/>
    </source>
</evidence>
<dbReference type="GeneID" id="72004879"/>
<dbReference type="Gene3D" id="4.10.280.10">
    <property type="entry name" value="Helix-loop-helix DNA-binding domain"/>
    <property type="match status" value="1"/>
</dbReference>
<proteinExistence type="predicted"/>
<gene>
    <name evidence="3" type="ORF">C8Q71DRAFT_765740</name>
</gene>
<comment type="caution">
    <text evidence="3">The sequence shown here is derived from an EMBL/GenBank/DDBJ whole genome shotgun (WGS) entry which is preliminary data.</text>
</comment>
<accession>A0ABQ8KCZ3</accession>
<feature type="region of interest" description="Disordered" evidence="1">
    <location>
        <begin position="236"/>
        <end position="301"/>
    </location>
</feature>
<protein>
    <recommendedName>
        <fullName evidence="2">BHLH domain-containing protein</fullName>
    </recommendedName>
</protein>
<dbReference type="PANTHER" id="PTHR47336:SF2">
    <property type="entry name" value="TRANSCRIPTION FACTOR HMS1-RELATED"/>
    <property type="match status" value="1"/>
</dbReference>
<feature type="compositionally biased region" description="Low complexity" evidence="1">
    <location>
        <begin position="159"/>
        <end position="196"/>
    </location>
</feature>
<feature type="region of interest" description="Disordered" evidence="1">
    <location>
        <begin position="1"/>
        <end position="29"/>
    </location>
</feature>
<dbReference type="SMART" id="SM00353">
    <property type="entry name" value="HLH"/>
    <property type="match status" value="1"/>
</dbReference>
<evidence type="ECO:0000313" key="3">
    <source>
        <dbReference type="EMBL" id="KAH9835407.1"/>
    </source>
</evidence>
<reference evidence="3 4" key="1">
    <citation type="journal article" date="2021" name="Environ. Microbiol.">
        <title>Gene family expansions and transcriptome signatures uncover fungal adaptations to wood decay.</title>
        <authorList>
            <person name="Hage H."/>
            <person name="Miyauchi S."/>
            <person name="Viragh M."/>
            <person name="Drula E."/>
            <person name="Min B."/>
            <person name="Chaduli D."/>
            <person name="Navarro D."/>
            <person name="Favel A."/>
            <person name="Norest M."/>
            <person name="Lesage-Meessen L."/>
            <person name="Balint B."/>
            <person name="Merenyi Z."/>
            <person name="de Eugenio L."/>
            <person name="Morin E."/>
            <person name="Martinez A.T."/>
            <person name="Baldrian P."/>
            <person name="Stursova M."/>
            <person name="Martinez M.J."/>
            <person name="Novotny C."/>
            <person name="Magnuson J.K."/>
            <person name="Spatafora J.W."/>
            <person name="Maurice S."/>
            <person name="Pangilinan J."/>
            <person name="Andreopoulos W."/>
            <person name="LaButti K."/>
            <person name="Hundley H."/>
            <person name="Na H."/>
            <person name="Kuo A."/>
            <person name="Barry K."/>
            <person name="Lipzen A."/>
            <person name="Henrissat B."/>
            <person name="Riley R."/>
            <person name="Ahrendt S."/>
            <person name="Nagy L.G."/>
            <person name="Grigoriev I.V."/>
            <person name="Martin F."/>
            <person name="Rosso M.N."/>
        </authorList>
    </citation>
    <scope>NUCLEOTIDE SEQUENCE [LARGE SCALE GENOMIC DNA]</scope>
    <source>
        <strain evidence="3 4">CIRM-BRFM 1785</strain>
    </source>
</reference>
<dbReference type="InterPro" id="IPR052099">
    <property type="entry name" value="Regulatory_TF_Diverse"/>
</dbReference>
<feature type="compositionally biased region" description="Low complexity" evidence="1">
    <location>
        <begin position="467"/>
        <end position="481"/>
    </location>
</feature>
<sequence length="1063" mass="115355">MSTPPLSGSASASSSASSTGSSSPTIDFSQLSSEESLDLLLQTISQNANSGTVSDESPADTPPDWEQLAAWARNESNNKIPDFSDFNFSLPMDLDFDPNMAIDPSALHFGSIFEQSLAMPSEAVYAAQATSQTQSLVYPSPEDMNWLNQQHMQPETGRRLSITSSSSSSGASLSPVMENSSVSSSASASSSPPSESYFSDPAQELAHKVRQMAGVTLAVPVSAQVQQMVAAGGQAKLPIPRLPRPALSAAPSRQSPPKSVPSPDSTSSSLSSPKSDSPIEAPPPPPVQSVIGRPKTSHTTIERRYRTNLNARITGLKQAVPALRVLEAKVNNAENLFNDVVDSRGFVDGVKVARKMSKANVLGKAAEYIKVLKKREARMKREHDGLKTLIAGLVGGPALLKEWEREWRERFGGEEKDEIEEDGGGGGSDDEDGDGEDSDDEDGRAKKKPKIAKPVKKEKPPRPPPALVQVVPAAPGIPGAVPEKRKRGRPRKNPLPPVPAAIQAASAPVALTVPPVFPVDVKMEDSMAQSAEQSAQQAPAQQYLLAAFAFFSVFNNPLATRTHTYTHSHAEHAHQGTVLTPHQPAYSQPAFPTPSMPVVSGFGMSEVVQGIHLLVSTLVFVYVLVPWLSGALRHTRGLSVLSALASRVRAAHTHTEEPTPETTVETVRVTKSRSPQDNALMDILHDALHPMRRGSPDEAALLRRALGISAGVLGLMQGVIKASRRDRGLELNQLEQRAWVRLGELVAFNDQVGKATRIQTYWCMAWHVSTFSTSTTDLSALALIIRPVSSSKATALWDAARKREVLRPHEKIVLDNMSVDDAAEWLAKWQRWHETERTGRCAACEKRTPLGVLAAILIRARLRKHAAALFVRTVVRDDARAGADECCKGDGFEYDADKDFREEHERTETVQAGKSIGGRTAELAVLLERIWDTGFCTHEDVLPRQQDDEDADCEDAHDLASKDEAEIRSLLSATIIYRRIFPSSFPACSTSVSFILSPPPSPSQRNATLHMALRTALGSRAFEFASGGRLEDEELAVALEDSRDRVCDMLVELEKSCRRGARF</sequence>
<feature type="compositionally biased region" description="Low complexity" evidence="1">
    <location>
        <begin position="236"/>
        <end position="278"/>
    </location>
</feature>
<dbReference type="InterPro" id="IPR036638">
    <property type="entry name" value="HLH_DNA-bd_sf"/>
</dbReference>
<dbReference type="EMBL" id="JADCUA010000013">
    <property type="protein sequence ID" value="KAH9835407.1"/>
    <property type="molecule type" value="Genomic_DNA"/>
</dbReference>
<dbReference type="SUPFAM" id="SSF47459">
    <property type="entry name" value="HLH, helix-loop-helix DNA-binding domain"/>
    <property type="match status" value="1"/>
</dbReference>
<dbReference type="InterPro" id="IPR011598">
    <property type="entry name" value="bHLH_dom"/>
</dbReference>
<dbReference type="PANTHER" id="PTHR47336">
    <property type="entry name" value="TRANSCRIPTION FACTOR HMS1-RELATED"/>
    <property type="match status" value="1"/>
</dbReference>
<evidence type="ECO:0000256" key="1">
    <source>
        <dbReference type="SAM" id="MobiDB-lite"/>
    </source>
</evidence>
<dbReference type="Proteomes" id="UP000814176">
    <property type="component" value="Unassembled WGS sequence"/>
</dbReference>
<dbReference type="Pfam" id="PF00010">
    <property type="entry name" value="HLH"/>
    <property type="match status" value="1"/>
</dbReference>